<gene>
    <name evidence="1" type="ORF">AM588_10002724</name>
</gene>
<proteinExistence type="predicted"/>
<protein>
    <submittedName>
        <fullName evidence="1">Uncharacterized protein</fullName>
    </submittedName>
</protein>
<dbReference type="Proteomes" id="UP000054636">
    <property type="component" value="Unassembled WGS sequence"/>
</dbReference>
<accession>A0A0W8D337</accession>
<dbReference type="EMBL" id="LNFP01000664">
    <property type="protein sequence ID" value="KUF90677.1"/>
    <property type="molecule type" value="Genomic_DNA"/>
</dbReference>
<dbReference type="AlphaFoldDB" id="A0A0W8D337"/>
<organism evidence="1 2">
    <name type="scientific">Phytophthora nicotianae</name>
    <name type="common">Potato buckeye rot agent</name>
    <name type="synonym">Phytophthora parasitica</name>
    <dbReference type="NCBI Taxonomy" id="4792"/>
    <lineage>
        <taxon>Eukaryota</taxon>
        <taxon>Sar</taxon>
        <taxon>Stramenopiles</taxon>
        <taxon>Oomycota</taxon>
        <taxon>Peronosporomycetes</taxon>
        <taxon>Peronosporales</taxon>
        <taxon>Peronosporaceae</taxon>
        <taxon>Phytophthora</taxon>
    </lineage>
</organism>
<evidence type="ECO:0000313" key="2">
    <source>
        <dbReference type="Proteomes" id="UP000054636"/>
    </source>
</evidence>
<evidence type="ECO:0000313" key="1">
    <source>
        <dbReference type="EMBL" id="KUF90677.1"/>
    </source>
</evidence>
<comment type="caution">
    <text evidence="1">The sequence shown here is derived from an EMBL/GenBank/DDBJ whole genome shotgun (WGS) entry which is preliminary data.</text>
</comment>
<sequence length="223" mass="24294">MADGTSISDESVELQSCAVASSDPTTPSECTDVDEHGIPVSVKHSNQNMFTAVWTYIHLLADPIPDLKKPTMCSVRTAPTWVINPCGINLYLVPSTWCQVTVEFIPRPTSDTGTIGPYHIGIAGSDASTAFTSNNAARAEMSDSISRLIGREDGTQVLKWQYCPEDTLGAPVDDDVASAVVSANPTQTYFAHVWWADQTAPTTSNMDIRIAVKYNVEYYQLKQ</sequence>
<reference evidence="1 2" key="1">
    <citation type="submission" date="2015-11" db="EMBL/GenBank/DDBJ databases">
        <title>Genomes and virulence difference between two physiological races of Phytophthora nicotianae.</title>
        <authorList>
            <person name="Liu H."/>
            <person name="Ma X."/>
            <person name="Yu H."/>
            <person name="Fang D."/>
            <person name="Li Y."/>
            <person name="Wang X."/>
            <person name="Wang W."/>
            <person name="Dong Y."/>
            <person name="Xiao B."/>
        </authorList>
    </citation>
    <scope>NUCLEOTIDE SEQUENCE [LARGE SCALE GENOMIC DNA]</scope>
    <source>
        <strain evidence="2">race 1</strain>
    </source>
</reference>
<name>A0A0W8D337_PHYNI</name>